<name>A0AA91TTV7_NIACI</name>
<dbReference type="InterPro" id="IPR023296">
    <property type="entry name" value="Glyco_hydro_beta-prop_sf"/>
</dbReference>
<evidence type="ECO:0000256" key="1">
    <source>
        <dbReference type="ARBA" id="ARBA00022801"/>
    </source>
</evidence>
<dbReference type="SUPFAM" id="SSF49785">
    <property type="entry name" value="Galactose-binding domain-like"/>
    <property type="match status" value="1"/>
</dbReference>
<dbReference type="Pfam" id="PF00754">
    <property type="entry name" value="F5_F8_type_C"/>
    <property type="match status" value="1"/>
</dbReference>
<keyword evidence="3" id="KW-0175">Coiled coil</keyword>
<comment type="caution">
    <text evidence="5">The sequence shown here is derived from an EMBL/GenBank/DDBJ whole genome shotgun (WGS) entry which is preliminary data.</text>
</comment>
<dbReference type="Gene3D" id="2.60.120.260">
    <property type="entry name" value="Galactose-binding domain-like"/>
    <property type="match status" value="1"/>
</dbReference>
<dbReference type="InterPro" id="IPR008979">
    <property type="entry name" value="Galactose-bd-like_sf"/>
</dbReference>
<dbReference type="Proteomes" id="UP000216961">
    <property type="component" value="Unassembled WGS sequence"/>
</dbReference>
<dbReference type="SUPFAM" id="SSF49899">
    <property type="entry name" value="Concanavalin A-like lectins/glucanases"/>
    <property type="match status" value="1"/>
</dbReference>
<evidence type="ECO:0000256" key="3">
    <source>
        <dbReference type="SAM" id="Coils"/>
    </source>
</evidence>
<evidence type="ECO:0000259" key="4">
    <source>
        <dbReference type="Pfam" id="PF00754"/>
    </source>
</evidence>
<accession>A0AA91TTV7</accession>
<feature type="coiled-coil region" evidence="3">
    <location>
        <begin position="280"/>
        <end position="307"/>
    </location>
</feature>
<dbReference type="Gene3D" id="2.115.10.20">
    <property type="entry name" value="Glycosyl hydrolase domain, family 43"/>
    <property type="match status" value="1"/>
</dbReference>
<dbReference type="CDD" id="cd18822">
    <property type="entry name" value="GH43_CtGH43-like"/>
    <property type="match status" value="1"/>
</dbReference>
<protein>
    <recommendedName>
        <fullName evidence="4">F5/8 type C domain-containing protein</fullName>
    </recommendedName>
</protein>
<evidence type="ECO:0000256" key="2">
    <source>
        <dbReference type="ARBA" id="ARBA00023295"/>
    </source>
</evidence>
<keyword evidence="1" id="KW-0378">Hydrolase</keyword>
<gene>
    <name evidence="5" type="ORF">CHH57_08350</name>
</gene>
<dbReference type="Pfam" id="PF13385">
    <property type="entry name" value="Laminin_G_3"/>
    <property type="match status" value="1"/>
</dbReference>
<dbReference type="Gene3D" id="2.60.120.200">
    <property type="match status" value="1"/>
</dbReference>
<proteinExistence type="predicted"/>
<dbReference type="GO" id="GO:0016798">
    <property type="term" value="F:hydrolase activity, acting on glycosyl bonds"/>
    <property type="evidence" value="ECO:0007669"/>
    <property type="project" value="UniProtKB-KW"/>
</dbReference>
<evidence type="ECO:0000313" key="6">
    <source>
        <dbReference type="Proteomes" id="UP000216961"/>
    </source>
</evidence>
<dbReference type="Gene3D" id="1.20.1270.70">
    <property type="entry name" value="Designed single chain three-helix bundle"/>
    <property type="match status" value="1"/>
</dbReference>
<keyword evidence="2" id="KW-0326">Glycosidase</keyword>
<dbReference type="RefSeq" id="WP_095329799.1">
    <property type="nucleotide sequence ID" value="NZ_NPBQ01000050.1"/>
</dbReference>
<sequence>MIINSNNLMKIAALTFITLFSQYFIGQEVLAKENSIDDALIASFHFDDPVNGIVGSGAKAEVQGNPVYVDAPRGKAAKLSETFWLQVKKKNGKPLLKSKDEITISYNSKPEGGNGWVFYASSDEKTQSYQQERYLGIMDKTSDVIVERYYNKGARPGNNLSAPSSTSWKHIDLVVNKNRTTIFVDGIQQDTKESTYKLKDILSETGGIIQLGKANWGNGEYFQGLIDDVKIYSRALTEEEIETSYLASVKESLAEIYNEYKDTEKGTFTVSTWNNITRALTNAEALLAQEQITIQDINRAKAQIEQAFQYAAHVRETVDYSELGIPVGDTWLDTEGNHIQAHGGGFLQQTAPDGKPIYYWVGENKIHNSANFFAVSLYSSRDLVNWQNEGNILDQFSETVPGAELGLQYSKVERPKLLYNEKTKKYVLWGHWEDGSGYSSSQIMVATADKPEGPYVFQGHWRPGGTERNWRNNNGWYTDEEYFKAGDREQIPVSEQNDPQKYGYVSRDFTVFQEGDTAYLISSEGHSMRIHRLNDRFDDVDFTTYPFSSSDSKDPVFESYNFYEGVGREAPAIVHVENDGYYLVTSGQSGWLPNQSTVGYTNDITNPDGWTPLKGSDGLILEHAALGNNSTYYSQSTNIMTITKQDGTKQYVYMGDRWNSKQLGDSRYVWLPLTIDRENHTASMKYATGWKVNVEDGNISLPEGISLVSQGKTAYGSNEEDLERPIELANDGYDFNLRTSGDNTHWYRPGNAPFDYTVDLEEAYDLSRIDIAFRLYNGSEMYYQYKVYGSNNNENWVEIADESQNTWAGFKSTPLKGKFRYVRLSVSAIKRVNDNSNGNWANGLVEVQVYAKNDKENVTKAE</sequence>
<dbReference type="SUPFAM" id="SSF75005">
    <property type="entry name" value="Arabinanase/levansucrase/invertase"/>
    <property type="match status" value="1"/>
</dbReference>
<dbReference type="PANTHER" id="PTHR22925">
    <property type="entry name" value="GLYCOSYL HYDROLASE 43 FAMILY MEMBER"/>
    <property type="match status" value="1"/>
</dbReference>
<dbReference type="AlphaFoldDB" id="A0AA91TTV7"/>
<evidence type="ECO:0000313" key="5">
    <source>
        <dbReference type="EMBL" id="PAD83749.1"/>
    </source>
</evidence>
<organism evidence="5 6">
    <name type="scientific">Niallia circulans</name>
    <name type="common">Bacillus circulans</name>
    <dbReference type="NCBI Taxonomy" id="1397"/>
    <lineage>
        <taxon>Bacteria</taxon>
        <taxon>Bacillati</taxon>
        <taxon>Bacillota</taxon>
        <taxon>Bacilli</taxon>
        <taxon>Bacillales</taxon>
        <taxon>Bacillaceae</taxon>
        <taxon>Niallia</taxon>
    </lineage>
</organism>
<reference evidence="5 6" key="1">
    <citation type="submission" date="2017-07" db="EMBL/GenBank/DDBJ databases">
        <title>Isolation and whole genome analysis of endospore-forming bacteria from heroin.</title>
        <authorList>
            <person name="Kalinowski J."/>
            <person name="Ahrens B."/>
            <person name="Al-Dilaimi A."/>
            <person name="Winkler A."/>
            <person name="Wibberg D."/>
            <person name="Schleenbecker U."/>
            <person name="Ruckert C."/>
            <person name="Wolfel R."/>
            <person name="Grass G."/>
        </authorList>
    </citation>
    <scope>NUCLEOTIDE SEQUENCE [LARGE SCALE GENOMIC DNA]</scope>
    <source>
        <strain evidence="5 6">7521-2</strain>
    </source>
</reference>
<dbReference type="InterPro" id="IPR000421">
    <property type="entry name" value="FA58C"/>
</dbReference>
<dbReference type="InterPro" id="IPR013320">
    <property type="entry name" value="ConA-like_dom_sf"/>
</dbReference>
<feature type="domain" description="F5/8 type C" evidence="4">
    <location>
        <begin position="732"/>
        <end position="838"/>
    </location>
</feature>
<dbReference type="PANTHER" id="PTHR22925:SF3">
    <property type="entry name" value="GLYCOSYL HYDROLASE FAMILY PROTEIN 43"/>
    <property type="match status" value="1"/>
</dbReference>
<dbReference type="EMBL" id="NPBQ01000050">
    <property type="protein sequence ID" value="PAD83749.1"/>
    <property type="molecule type" value="Genomic_DNA"/>
</dbReference>